<gene>
    <name evidence="1" type="ORF">PPACK8108_LOCUS16373</name>
</gene>
<reference evidence="1" key="1">
    <citation type="submission" date="2022-06" db="EMBL/GenBank/DDBJ databases">
        <authorList>
            <consortium name="SYNGENTA / RWTH Aachen University"/>
        </authorList>
    </citation>
    <scope>NUCLEOTIDE SEQUENCE</scope>
</reference>
<organism evidence="1 2">
    <name type="scientific">Phakopsora pachyrhizi</name>
    <name type="common">Asian soybean rust disease fungus</name>
    <dbReference type="NCBI Taxonomy" id="170000"/>
    <lineage>
        <taxon>Eukaryota</taxon>
        <taxon>Fungi</taxon>
        <taxon>Dikarya</taxon>
        <taxon>Basidiomycota</taxon>
        <taxon>Pucciniomycotina</taxon>
        <taxon>Pucciniomycetes</taxon>
        <taxon>Pucciniales</taxon>
        <taxon>Phakopsoraceae</taxon>
        <taxon>Phakopsora</taxon>
    </lineage>
</organism>
<keyword evidence="2" id="KW-1185">Reference proteome</keyword>
<comment type="caution">
    <text evidence="1">The sequence shown here is derived from an EMBL/GenBank/DDBJ whole genome shotgun (WGS) entry which is preliminary data.</text>
</comment>
<evidence type="ECO:0000313" key="2">
    <source>
        <dbReference type="Proteomes" id="UP001153365"/>
    </source>
</evidence>
<accession>A0AAV0B7H4</accession>
<dbReference type="AlphaFoldDB" id="A0AAV0B7H4"/>
<dbReference type="EMBL" id="CALTRL010004443">
    <property type="protein sequence ID" value="CAH7683083.1"/>
    <property type="molecule type" value="Genomic_DNA"/>
</dbReference>
<dbReference type="Proteomes" id="UP001153365">
    <property type="component" value="Unassembled WGS sequence"/>
</dbReference>
<name>A0AAV0B7H4_PHAPC</name>
<protein>
    <submittedName>
        <fullName evidence="1">Uncharacterized protein</fullName>
    </submittedName>
</protein>
<evidence type="ECO:0000313" key="1">
    <source>
        <dbReference type="EMBL" id="CAH7683083.1"/>
    </source>
</evidence>
<proteinExistence type="predicted"/>
<sequence>MPEICSIDRLTSTQRDMSHFEVEDAIAAHKKHWEELERQKAKKAPQPSVPIVNQGISKTYNLRTRSQNL</sequence>